<dbReference type="SUPFAM" id="SSF144083">
    <property type="entry name" value="Magnesium transport protein CorA, transmembrane region"/>
    <property type="match status" value="1"/>
</dbReference>
<dbReference type="InterPro" id="IPR002523">
    <property type="entry name" value="MgTranspt_CorA/ZnTranspt_ZntB"/>
</dbReference>
<keyword evidence="3 8" id="KW-0813">Transport</keyword>
<dbReference type="Gene3D" id="1.20.58.340">
    <property type="entry name" value="Magnesium transport protein CorA, transmembrane region"/>
    <property type="match status" value="2"/>
</dbReference>
<dbReference type="InterPro" id="IPR045863">
    <property type="entry name" value="CorA_TM1_TM2"/>
</dbReference>
<feature type="transmembrane region" description="Helical" evidence="8">
    <location>
        <begin position="352"/>
        <end position="376"/>
    </location>
</feature>
<evidence type="ECO:0000256" key="3">
    <source>
        <dbReference type="ARBA" id="ARBA00022448"/>
    </source>
</evidence>
<dbReference type="InterPro" id="IPR039204">
    <property type="entry name" value="MRS2-like"/>
</dbReference>
<organism evidence="11 12">
    <name type="scientific">Ananas comosus</name>
    <name type="common">Pineapple</name>
    <name type="synonym">Ananas ananas</name>
    <dbReference type="NCBI Taxonomy" id="4615"/>
    <lineage>
        <taxon>Eukaryota</taxon>
        <taxon>Viridiplantae</taxon>
        <taxon>Streptophyta</taxon>
        <taxon>Embryophyta</taxon>
        <taxon>Tracheophyta</taxon>
        <taxon>Spermatophyta</taxon>
        <taxon>Magnoliopsida</taxon>
        <taxon>Liliopsida</taxon>
        <taxon>Poales</taxon>
        <taxon>Bromeliaceae</taxon>
        <taxon>Bromelioideae</taxon>
        <taxon>Ananas</taxon>
    </lineage>
</organism>
<feature type="compositionally biased region" description="Basic and acidic residues" evidence="10">
    <location>
        <begin position="118"/>
        <end position="130"/>
    </location>
</feature>
<dbReference type="FunFam" id="2.40.128.330:FF:000001">
    <property type="entry name" value="Magnesium transporter MRS2-1"/>
    <property type="match status" value="1"/>
</dbReference>
<comment type="function">
    <text evidence="8">Magnesium transporter that may mediate the influx of magnesium.</text>
</comment>
<evidence type="ECO:0000256" key="6">
    <source>
        <dbReference type="ARBA" id="ARBA00023065"/>
    </source>
</evidence>
<dbReference type="GO" id="GO:0015095">
    <property type="term" value="F:magnesium ion transmembrane transporter activity"/>
    <property type="evidence" value="ECO:0007669"/>
    <property type="project" value="TreeGrafter"/>
</dbReference>
<dbReference type="Pfam" id="PF01544">
    <property type="entry name" value="CorA"/>
    <property type="match status" value="1"/>
</dbReference>
<keyword evidence="7 8" id="KW-0472">Membrane</keyword>
<dbReference type="OrthoDB" id="10251508at2759"/>
<evidence type="ECO:0000256" key="10">
    <source>
        <dbReference type="SAM" id="MobiDB-lite"/>
    </source>
</evidence>
<evidence type="ECO:0000256" key="2">
    <source>
        <dbReference type="ARBA" id="ARBA00007535"/>
    </source>
</evidence>
<feature type="region of interest" description="Disordered" evidence="10">
    <location>
        <begin position="113"/>
        <end position="136"/>
    </location>
</feature>
<evidence type="ECO:0000256" key="8">
    <source>
        <dbReference type="RuleBase" id="RU366041"/>
    </source>
</evidence>
<dbReference type="AlphaFoldDB" id="A0A6P5FTK9"/>
<dbReference type="PANTHER" id="PTHR13890:SF31">
    <property type="entry name" value="MAGNESIUM TRANSPORTER MRS2-2-RELATED"/>
    <property type="match status" value="1"/>
</dbReference>
<evidence type="ECO:0000313" key="12">
    <source>
        <dbReference type="RefSeq" id="XP_020096430.1"/>
    </source>
</evidence>
<feature type="transmembrane region" description="Helical" evidence="8">
    <location>
        <begin position="319"/>
        <end position="340"/>
    </location>
</feature>
<dbReference type="Proteomes" id="UP000515123">
    <property type="component" value="Linkage group 9"/>
</dbReference>
<dbReference type="Pfam" id="PF22099">
    <property type="entry name" value="MRS2-like"/>
    <property type="match status" value="1"/>
</dbReference>
<keyword evidence="4 8" id="KW-0812">Transmembrane</keyword>
<keyword evidence="5 8" id="KW-1133">Transmembrane helix</keyword>
<dbReference type="CDD" id="cd12823">
    <property type="entry name" value="Mrs2_Mfm1p-like"/>
    <property type="match status" value="1"/>
</dbReference>
<keyword evidence="8" id="KW-0460">Magnesium</keyword>
<accession>A0A6P5FTK9</accession>
<reference evidence="12" key="2">
    <citation type="submission" date="2025-08" db="UniProtKB">
        <authorList>
            <consortium name="RefSeq"/>
        </authorList>
    </citation>
    <scope>IDENTIFICATION</scope>
    <source>
        <tissue evidence="12">Leaf</tissue>
    </source>
</reference>
<keyword evidence="9" id="KW-0175">Coiled coil</keyword>
<dbReference type="PANTHER" id="PTHR13890">
    <property type="entry name" value="RNA SPLICING PROTEIN MRS2, MITOCHONDRIAL"/>
    <property type="match status" value="1"/>
</dbReference>
<proteinExistence type="inferred from homology"/>
<dbReference type="Gene3D" id="2.40.128.330">
    <property type="match status" value="1"/>
</dbReference>
<evidence type="ECO:0000256" key="5">
    <source>
        <dbReference type="ARBA" id="ARBA00022989"/>
    </source>
</evidence>
<evidence type="ECO:0000313" key="11">
    <source>
        <dbReference type="Proteomes" id="UP000515123"/>
    </source>
</evidence>
<comment type="similarity">
    <text evidence="2 8">Belongs to the CorA metal ion transporter (MIT) (TC 1.A.35.5) family.</text>
</comment>
<gene>
    <name evidence="12" type="primary">LOC109715709</name>
</gene>
<comment type="subcellular location">
    <subcellularLocation>
        <location evidence="1 8">Membrane</location>
        <topology evidence="1 8">Multi-pass membrane protein</topology>
    </subcellularLocation>
</comment>
<reference evidence="11" key="1">
    <citation type="journal article" date="2015" name="Nat. Genet.">
        <title>The pineapple genome and the evolution of CAM photosynthesis.</title>
        <authorList>
            <person name="Ming R."/>
            <person name="VanBuren R."/>
            <person name="Wai C.M."/>
            <person name="Tang H."/>
            <person name="Schatz M.C."/>
            <person name="Bowers J.E."/>
            <person name="Lyons E."/>
            <person name="Wang M.L."/>
            <person name="Chen J."/>
            <person name="Biggers E."/>
            <person name="Zhang J."/>
            <person name="Huang L."/>
            <person name="Zhang L."/>
            <person name="Miao W."/>
            <person name="Zhang J."/>
            <person name="Ye Z."/>
            <person name="Miao C."/>
            <person name="Lin Z."/>
            <person name="Wang H."/>
            <person name="Zhou H."/>
            <person name="Yim W.C."/>
            <person name="Priest H.D."/>
            <person name="Zheng C."/>
            <person name="Woodhouse M."/>
            <person name="Edger P.P."/>
            <person name="Guyot R."/>
            <person name="Guo H.B."/>
            <person name="Guo H."/>
            <person name="Zheng G."/>
            <person name="Singh R."/>
            <person name="Sharma A."/>
            <person name="Min X."/>
            <person name="Zheng Y."/>
            <person name="Lee H."/>
            <person name="Gurtowski J."/>
            <person name="Sedlazeck F.J."/>
            <person name="Harkess A."/>
            <person name="McKain M.R."/>
            <person name="Liao Z."/>
            <person name="Fang J."/>
            <person name="Liu J."/>
            <person name="Zhang X."/>
            <person name="Zhang Q."/>
            <person name="Hu W."/>
            <person name="Qin Y."/>
            <person name="Wang K."/>
            <person name="Chen L.Y."/>
            <person name="Shirley N."/>
            <person name="Lin Y.R."/>
            <person name="Liu L.Y."/>
            <person name="Hernandez A.G."/>
            <person name="Wright C.L."/>
            <person name="Bulone V."/>
            <person name="Tuskan G.A."/>
            <person name="Heath K."/>
            <person name="Zee F."/>
            <person name="Moore P.H."/>
            <person name="Sunkar R."/>
            <person name="Leebens-Mack J.H."/>
            <person name="Mockler T."/>
            <person name="Bennetzen J.L."/>
            <person name="Freeling M."/>
            <person name="Sankoff D."/>
            <person name="Paterson A.H."/>
            <person name="Zhu X."/>
            <person name="Yang X."/>
            <person name="Smith J.A."/>
            <person name="Cushman J.C."/>
            <person name="Paull R.E."/>
            <person name="Yu Q."/>
        </authorList>
    </citation>
    <scope>NUCLEOTIDE SEQUENCE [LARGE SCALE GENOMIC DNA]</scope>
    <source>
        <strain evidence="11">cv. F153</strain>
    </source>
</reference>
<name>A0A6P5FTK9_ANACO</name>
<evidence type="ECO:0000256" key="9">
    <source>
        <dbReference type="SAM" id="Coils"/>
    </source>
</evidence>
<sequence length="384" mass="42971">MAAAEEADHGGAAAKKAPAARSWMVVEPTGEGTVLDVDKYAIMHRVEIHARDLRILDPLLSYPSAILGREKAIVLNLEHIKAIITAEEMFLRDPSEEHVVPVVEELRRRLPPANVARQGKDEANAPHEVEGAEEDESPFEFRALEVALEAICSFLDARTTELETAAYPALDELTSKISSRNLDRVRKLKSAMTRLIARVQKVRDELERLLDDDNDMADLYLSRKLAGASSPISGSGRADWSPNSPPIFSKISRASRASVATYHIENDVEELEMLLEAYFRQIEGTLNKLITLREYIDDTEDYINFQLDNHRNQLIQLELFLSSGTVCLTLYSLVAGIFGMNIPYTWNDDHGYVFTWVVVFGAAISSVLFVVIIYYAKYKGLIGS</sequence>
<keyword evidence="11" id="KW-1185">Reference proteome</keyword>
<evidence type="ECO:0000256" key="7">
    <source>
        <dbReference type="ARBA" id="ARBA00023136"/>
    </source>
</evidence>
<evidence type="ECO:0000256" key="1">
    <source>
        <dbReference type="ARBA" id="ARBA00004141"/>
    </source>
</evidence>
<feature type="coiled-coil region" evidence="9">
    <location>
        <begin position="185"/>
        <end position="216"/>
    </location>
</feature>
<evidence type="ECO:0000256" key="4">
    <source>
        <dbReference type="ARBA" id="ARBA00022692"/>
    </source>
</evidence>
<protein>
    <recommendedName>
        <fullName evidence="8">Magnesium transporter</fullName>
    </recommendedName>
</protein>
<dbReference type="RefSeq" id="XP_020096430.1">
    <property type="nucleotide sequence ID" value="XM_020240841.1"/>
</dbReference>
<dbReference type="GO" id="GO:0016020">
    <property type="term" value="C:membrane"/>
    <property type="evidence" value="ECO:0007669"/>
    <property type="project" value="UniProtKB-SubCell"/>
</dbReference>
<dbReference type="GeneID" id="109715709"/>
<keyword evidence="6 8" id="KW-0406">Ion transport</keyword>